<proteinExistence type="predicted"/>
<reference evidence="1 2" key="1">
    <citation type="journal article" date="2006" name="Science">
        <title>Phytophthora genome sequences uncover evolutionary origins and mechanisms of pathogenesis.</title>
        <authorList>
            <person name="Tyler B.M."/>
            <person name="Tripathy S."/>
            <person name="Zhang X."/>
            <person name="Dehal P."/>
            <person name="Jiang R.H."/>
            <person name="Aerts A."/>
            <person name="Arredondo F.D."/>
            <person name="Baxter L."/>
            <person name="Bensasson D."/>
            <person name="Beynon J.L."/>
            <person name="Chapman J."/>
            <person name="Damasceno C.M."/>
            <person name="Dorrance A.E."/>
            <person name="Dou D."/>
            <person name="Dickerman A.W."/>
            <person name="Dubchak I.L."/>
            <person name="Garbelotto M."/>
            <person name="Gijzen M."/>
            <person name="Gordon S.G."/>
            <person name="Govers F."/>
            <person name="Grunwald N.J."/>
            <person name="Huang W."/>
            <person name="Ivors K.L."/>
            <person name="Jones R.W."/>
            <person name="Kamoun S."/>
            <person name="Krampis K."/>
            <person name="Lamour K.H."/>
            <person name="Lee M.K."/>
            <person name="McDonald W.H."/>
            <person name="Medina M."/>
            <person name="Meijer H.J."/>
            <person name="Nordberg E.K."/>
            <person name="Maclean D.J."/>
            <person name="Ospina-Giraldo M.D."/>
            <person name="Morris P.F."/>
            <person name="Phuntumart V."/>
            <person name="Putnam N.H."/>
            <person name="Rash S."/>
            <person name="Rose J.K."/>
            <person name="Sakihama Y."/>
            <person name="Salamov A.A."/>
            <person name="Savidor A."/>
            <person name="Scheuring C.F."/>
            <person name="Smith B.M."/>
            <person name="Sobral B.W."/>
            <person name="Terry A."/>
            <person name="Torto-Alalibo T.A."/>
            <person name="Win J."/>
            <person name="Xu Z."/>
            <person name="Zhang H."/>
            <person name="Grigoriev I.V."/>
            <person name="Rokhsar D.S."/>
            <person name="Boore J.L."/>
        </authorList>
    </citation>
    <scope>NUCLEOTIDE SEQUENCE [LARGE SCALE GENOMIC DNA]</scope>
    <source>
        <strain evidence="1 2">P6497</strain>
    </source>
</reference>
<evidence type="ECO:0000313" key="2">
    <source>
        <dbReference type="Proteomes" id="UP000002640"/>
    </source>
</evidence>
<gene>
    <name evidence="1" type="ORF">PHYSODRAFT_334727</name>
</gene>
<dbReference type="GeneID" id="20646866"/>
<dbReference type="AlphaFoldDB" id="G4ZTC1"/>
<accession>G4ZTC1</accession>
<name>G4ZTC1_PHYSP</name>
<keyword evidence="2" id="KW-1185">Reference proteome</keyword>
<dbReference type="Proteomes" id="UP000002640">
    <property type="component" value="Unassembled WGS sequence"/>
</dbReference>
<dbReference type="InParanoid" id="G4ZTC1"/>
<dbReference type="KEGG" id="psoj:PHYSODRAFT_334727"/>
<organism evidence="1 2">
    <name type="scientific">Phytophthora sojae (strain P6497)</name>
    <name type="common">Soybean stem and root rot agent</name>
    <name type="synonym">Phytophthora megasperma f. sp. glycines</name>
    <dbReference type="NCBI Taxonomy" id="1094619"/>
    <lineage>
        <taxon>Eukaryota</taxon>
        <taxon>Sar</taxon>
        <taxon>Stramenopiles</taxon>
        <taxon>Oomycota</taxon>
        <taxon>Peronosporomycetes</taxon>
        <taxon>Peronosporales</taxon>
        <taxon>Peronosporaceae</taxon>
        <taxon>Phytophthora</taxon>
    </lineage>
</organism>
<evidence type="ECO:0000313" key="1">
    <source>
        <dbReference type="EMBL" id="EGZ12885.1"/>
    </source>
</evidence>
<dbReference type="EMBL" id="JH159156">
    <property type="protein sequence ID" value="EGZ12885.1"/>
    <property type="molecule type" value="Genomic_DNA"/>
</dbReference>
<protein>
    <submittedName>
        <fullName evidence="1">Uncharacterized protein</fullName>
    </submittedName>
</protein>
<dbReference type="RefSeq" id="XP_009530314.1">
    <property type="nucleotide sequence ID" value="XM_009532019.1"/>
</dbReference>
<sequence length="737" mass="80673">MATDEKPRGYAAITAHSFVKGLHGGRGGGVWEKVCVAPNTVSQLAYVAVFLGQVQTDPFIQRCLANIRHGVVFEDALSTAHLTTFAMADKHKFAFLQPWREVLGECKALHHNSTSWTRPSFEPPTCQCTLRCVDVMGGKLQRIREAMELFNVLATVSRPAFLQLLADFVVVADNFDDLYTPDFMFVFPVWECYLVGTVGSEDVVSEGATVSWGALFGCSDDPREYSTEFCAGMQRLEDMRRQVTGVLCDFMGRQATAEWGEGCNVIEWTAEHVAIPTKGVQNAASCKVAASSVDSFSRTFGSLLDVDVPAVVQLCAVSDSAKLMKAWEHQPPNSDAMTVETMKPRFTAPGGANVAAALSRMNLAAFRVSLDEIVGMEATGDATSSAGFLLRQGQLSDLQVTFSSSSCAGPAGFLSAITEAVPIQKLTLNMGVLSDRIPWLNEVRWGWLADNKVLPSIDYTRYGFIDVKEGTNLRPRGLDESGDNNSFVLSRACPFRARYDPIVMGDRAEVIVPGYGVCDLELGDTTRNFTTSDIQSLHRGQHSQGLQCLSLEFFQIEDPSLVPGLLRSIGGNLRSLKMGIFWSGRHRSLALDAVAAACRHLDELHLTNFDVVLSSHEGLDNWGLRKLTINGSDAITGLADRLRDPGCRMSYQLEVLEISVPRSIQRRAAYADTFASLNGDYLAAAKEPFPSRSKAAMISVIDEGRAVKQPARAVHRLNETMMGFVFEFAATPKRRVV</sequence>